<evidence type="ECO:0000313" key="4">
    <source>
        <dbReference type="Proteomes" id="UP000028945"/>
    </source>
</evidence>
<evidence type="ECO:0000313" key="3">
    <source>
        <dbReference type="EMBL" id="AIL32377.1"/>
    </source>
</evidence>
<dbReference type="PANTHER" id="PTHR13847">
    <property type="entry name" value="SARCOSINE DEHYDROGENASE-RELATED"/>
    <property type="match status" value="1"/>
</dbReference>
<dbReference type="RefSeq" id="WP_038498897.1">
    <property type="nucleotide sequence ID" value="NZ_AFWK01000052.1"/>
</dbReference>
<gene>
    <name evidence="3" type="ORF">IX83_02745</name>
</gene>
<organism evidence="3 4">
    <name type="scientific">Basilea psittacipulmonis DSM 24701</name>
    <dbReference type="NCBI Taxonomy" id="1072685"/>
    <lineage>
        <taxon>Bacteria</taxon>
        <taxon>Pseudomonadati</taxon>
        <taxon>Pseudomonadota</taxon>
        <taxon>Betaproteobacteria</taxon>
        <taxon>Burkholderiales</taxon>
        <taxon>Alcaligenaceae</taxon>
        <taxon>Basilea</taxon>
    </lineage>
</organism>
<evidence type="ECO:0000256" key="1">
    <source>
        <dbReference type="ARBA" id="ARBA00023002"/>
    </source>
</evidence>
<accession>A0A077DG14</accession>
<dbReference type="eggNOG" id="COG0665">
    <property type="taxonomic scope" value="Bacteria"/>
</dbReference>
<reference evidence="3 4" key="1">
    <citation type="journal article" date="2014" name="BMC Genomics">
        <title>A genomic perspective on a new bacterial genus and species from the Alcaligenaceae family, Basilea psittacipulmonis.</title>
        <authorList>
            <person name="Whiteson K.L."/>
            <person name="Hernandez D."/>
            <person name="Lazarevic V."/>
            <person name="Gaia N."/>
            <person name="Farinelli L."/>
            <person name="Francois P."/>
            <person name="Pilo P."/>
            <person name="Frey J."/>
            <person name="Schrenzel J."/>
        </authorList>
    </citation>
    <scope>NUCLEOTIDE SEQUENCE [LARGE SCALE GENOMIC DNA]</scope>
    <source>
        <strain evidence="3 4">DSM 24701</strain>
    </source>
</reference>
<name>A0A077DG14_9BURK</name>
<sequence length="398" mass="43277">MINPVNSSYQSIKSQDDKKIVVVGGGLAGASIARSIAERGQKVLVIDPLYILGASVAQTGHLAAAMTPLIAAGTDQRAAINQFAFEFTYKKWQEWLSSDTVNACGTLKRALETGSQKNLLKAAHKLQDPNIEIVSAENASQIAKIKIDESCVWFKKACLVKLDQLVSELIEHPAIERLCTKVNRIERSADKWILKLDEDWQSDNETVWSEINADVVVLANSIGVKTLLMDSGLLNEKDYPKLSQLHALGGQVFFVEQSDYAGPECIVSGSGYVLPAVDGKVVLGSSYQHDEVEPTVTLAEQKRILAKMPNEVQEKITFHVLDPNIETPRSAWSGTRPVVPGRTPVIGELPTAKGIYLATAYASHGLSWSGLGAEIIAGMIFGEALPLEEEALKFLAVR</sequence>
<dbReference type="STRING" id="1072685.IX83_02745"/>
<dbReference type="KEGG" id="bpsi:IX83_02745"/>
<dbReference type="Gene3D" id="3.50.50.60">
    <property type="entry name" value="FAD/NAD(P)-binding domain"/>
    <property type="match status" value="1"/>
</dbReference>
<dbReference type="Proteomes" id="UP000028945">
    <property type="component" value="Chromosome"/>
</dbReference>
<proteinExistence type="predicted"/>
<keyword evidence="4" id="KW-1185">Reference proteome</keyword>
<dbReference type="AlphaFoldDB" id="A0A077DG14"/>
<dbReference type="HOGENOM" id="CLU_007884_4_3_4"/>
<dbReference type="EMBL" id="CP009238">
    <property type="protein sequence ID" value="AIL32377.1"/>
    <property type="molecule type" value="Genomic_DNA"/>
</dbReference>
<dbReference type="OrthoDB" id="9786494at2"/>
<dbReference type="Gene3D" id="3.30.9.10">
    <property type="entry name" value="D-Amino Acid Oxidase, subunit A, domain 2"/>
    <property type="match status" value="1"/>
</dbReference>
<protein>
    <recommendedName>
        <fullName evidence="2">FAD dependent oxidoreductase domain-containing protein</fullName>
    </recommendedName>
</protein>
<dbReference type="Pfam" id="PF01266">
    <property type="entry name" value="DAO"/>
    <property type="match status" value="1"/>
</dbReference>
<dbReference type="GO" id="GO:0005737">
    <property type="term" value="C:cytoplasm"/>
    <property type="evidence" value="ECO:0007669"/>
    <property type="project" value="TreeGrafter"/>
</dbReference>
<dbReference type="InterPro" id="IPR036188">
    <property type="entry name" value="FAD/NAD-bd_sf"/>
</dbReference>
<keyword evidence="1" id="KW-0560">Oxidoreductase</keyword>
<dbReference type="SUPFAM" id="SSF54373">
    <property type="entry name" value="FAD-linked reductases, C-terminal domain"/>
    <property type="match status" value="1"/>
</dbReference>
<dbReference type="GO" id="GO:0016491">
    <property type="term" value="F:oxidoreductase activity"/>
    <property type="evidence" value="ECO:0007669"/>
    <property type="project" value="UniProtKB-KW"/>
</dbReference>
<dbReference type="InterPro" id="IPR006076">
    <property type="entry name" value="FAD-dep_OxRdtase"/>
</dbReference>
<evidence type="ECO:0000259" key="2">
    <source>
        <dbReference type="Pfam" id="PF01266"/>
    </source>
</evidence>
<dbReference type="SUPFAM" id="SSF51905">
    <property type="entry name" value="FAD/NAD(P)-binding domain"/>
    <property type="match status" value="1"/>
</dbReference>
<feature type="domain" description="FAD dependent oxidoreductase" evidence="2">
    <location>
        <begin position="19"/>
        <end position="377"/>
    </location>
</feature>
<dbReference type="PANTHER" id="PTHR13847:SF289">
    <property type="entry name" value="GLYCINE OXIDASE"/>
    <property type="match status" value="1"/>
</dbReference>